<dbReference type="InterPro" id="IPR011006">
    <property type="entry name" value="CheY-like_superfamily"/>
</dbReference>
<dbReference type="Pfam" id="PF00072">
    <property type="entry name" value="Response_reg"/>
    <property type="match status" value="1"/>
</dbReference>
<accession>A0A345UUV2</accession>
<dbReference type="AlphaFoldDB" id="A0A345UUV2"/>
<evidence type="ECO:0000256" key="5">
    <source>
        <dbReference type="PROSITE-ProRule" id="PRU00169"/>
    </source>
</evidence>
<dbReference type="InterPro" id="IPR000792">
    <property type="entry name" value="Tscrpt_reg_LuxR_C"/>
</dbReference>
<dbReference type="PROSITE" id="PS50043">
    <property type="entry name" value="HTH_LUXR_2"/>
    <property type="match status" value="1"/>
</dbReference>
<evidence type="ECO:0000259" key="6">
    <source>
        <dbReference type="PROSITE" id="PS50043"/>
    </source>
</evidence>
<keyword evidence="4" id="KW-0804">Transcription</keyword>
<dbReference type="SUPFAM" id="SSF46894">
    <property type="entry name" value="C-terminal effector domain of the bipartite response regulators"/>
    <property type="match status" value="1"/>
</dbReference>
<dbReference type="EMBL" id="CP022313">
    <property type="protein sequence ID" value="AXJ04254.1"/>
    <property type="molecule type" value="Genomic_DNA"/>
</dbReference>
<dbReference type="SUPFAM" id="SSF52172">
    <property type="entry name" value="CheY-like"/>
    <property type="match status" value="1"/>
</dbReference>
<evidence type="ECO:0000256" key="4">
    <source>
        <dbReference type="ARBA" id="ARBA00023163"/>
    </source>
</evidence>
<evidence type="ECO:0000259" key="7">
    <source>
        <dbReference type="PROSITE" id="PS50110"/>
    </source>
</evidence>
<reference evidence="8 9" key="1">
    <citation type="submission" date="2017-07" db="EMBL/GenBank/DDBJ databases">
        <title>Genome sequence of Pseudomonas NEP1.</title>
        <authorList>
            <person name="Nascimento F.X."/>
        </authorList>
    </citation>
    <scope>NUCLEOTIDE SEQUENCE [LARGE SCALE GENOMIC DNA]</scope>
    <source>
        <strain evidence="8 9">NEP1</strain>
    </source>
</reference>
<dbReference type="RefSeq" id="WP_115077192.1">
    <property type="nucleotide sequence ID" value="NZ_CP022313.1"/>
</dbReference>
<evidence type="ECO:0000313" key="9">
    <source>
        <dbReference type="Proteomes" id="UP000254535"/>
    </source>
</evidence>
<dbReference type="SMART" id="SM00448">
    <property type="entry name" value="REC"/>
    <property type="match status" value="1"/>
</dbReference>
<feature type="domain" description="HTH luxR-type" evidence="6">
    <location>
        <begin position="141"/>
        <end position="206"/>
    </location>
</feature>
<dbReference type="Pfam" id="PF00196">
    <property type="entry name" value="GerE"/>
    <property type="match status" value="1"/>
</dbReference>
<dbReference type="Gene3D" id="1.10.10.10">
    <property type="entry name" value="Winged helix-like DNA-binding domain superfamily/Winged helix DNA-binding domain"/>
    <property type="match status" value="1"/>
</dbReference>
<dbReference type="GO" id="GO:0000160">
    <property type="term" value="P:phosphorelay signal transduction system"/>
    <property type="evidence" value="ECO:0007669"/>
    <property type="project" value="InterPro"/>
</dbReference>
<dbReference type="GO" id="GO:0003677">
    <property type="term" value="F:DNA binding"/>
    <property type="evidence" value="ECO:0007669"/>
    <property type="project" value="UniProtKB-KW"/>
</dbReference>
<feature type="domain" description="Response regulatory" evidence="7">
    <location>
        <begin position="3"/>
        <end position="118"/>
    </location>
</feature>
<dbReference type="CDD" id="cd06170">
    <property type="entry name" value="LuxR_C_like"/>
    <property type="match status" value="1"/>
</dbReference>
<organism evidence="8 9">
    <name type="scientific">Pseudomonas fluorescens</name>
    <dbReference type="NCBI Taxonomy" id="294"/>
    <lineage>
        <taxon>Bacteria</taxon>
        <taxon>Pseudomonadati</taxon>
        <taxon>Pseudomonadota</taxon>
        <taxon>Gammaproteobacteria</taxon>
        <taxon>Pseudomonadales</taxon>
        <taxon>Pseudomonadaceae</taxon>
        <taxon>Pseudomonas</taxon>
    </lineage>
</organism>
<evidence type="ECO:0000256" key="1">
    <source>
        <dbReference type="ARBA" id="ARBA00022553"/>
    </source>
</evidence>
<sequence>MGSALIVDDHPVVVGALRLVLESAGFQPIHVTTSGVDVVPMLREHAPELVVLDLKLKGFGGLEVLARIRAVGLVCKVVIFTSADPEHYLMRCRRAGAMAFVAKSASMQHLQNAIKAVRSGYSYFPEMPAVNAGQTEAHRDERDSIDCLSTREMQILLKLAEGESNKQIALEMNLSHKTISTYKTRLMLKLGVSSLVVLREFVKRNGLL</sequence>
<name>A0A345UUV2_PSEFL</name>
<keyword evidence="1 5" id="KW-0597">Phosphoprotein</keyword>
<protein>
    <submittedName>
        <fullName evidence="8">DNA-binding response regulator</fullName>
    </submittedName>
</protein>
<dbReference type="Proteomes" id="UP000254535">
    <property type="component" value="Chromosome"/>
</dbReference>
<dbReference type="InterPro" id="IPR058245">
    <property type="entry name" value="NreC/VraR/RcsB-like_REC"/>
</dbReference>
<dbReference type="PRINTS" id="PR00038">
    <property type="entry name" value="HTHLUXR"/>
</dbReference>
<dbReference type="PANTHER" id="PTHR43214:SF41">
    <property type="entry name" value="NITRATE_NITRITE RESPONSE REGULATOR PROTEIN NARP"/>
    <property type="match status" value="1"/>
</dbReference>
<dbReference type="InterPro" id="IPR001789">
    <property type="entry name" value="Sig_transdc_resp-reg_receiver"/>
</dbReference>
<gene>
    <name evidence="8" type="ORF">CFN16_08915</name>
</gene>
<dbReference type="CDD" id="cd17535">
    <property type="entry name" value="REC_NarL-like"/>
    <property type="match status" value="1"/>
</dbReference>
<dbReference type="PANTHER" id="PTHR43214">
    <property type="entry name" value="TWO-COMPONENT RESPONSE REGULATOR"/>
    <property type="match status" value="1"/>
</dbReference>
<evidence type="ECO:0000256" key="2">
    <source>
        <dbReference type="ARBA" id="ARBA00023015"/>
    </source>
</evidence>
<keyword evidence="3 8" id="KW-0238">DNA-binding</keyword>
<dbReference type="Gene3D" id="3.40.50.2300">
    <property type="match status" value="1"/>
</dbReference>
<dbReference type="GO" id="GO:0006355">
    <property type="term" value="P:regulation of DNA-templated transcription"/>
    <property type="evidence" value="ECO:0007669"/>
    <property type="project" value="InterPro"/>
</dbReference>
<proteinExistence type="predicted"/>
<dbReference type="InterPro" id="IPR036388">
    <property type="entry name" value="WH-like_DNA-bd_sf"/>
</dbReference>
<keyword evidence="2" id="KW-0805">Transcription regulation</keyword>
<evidence type="ECO:0000256" key="3">
    <source>
        <dbReference type="ARBA" id="ARBA00023125"/>
    </source>
</evidence>
<dbReference type="PROSITE" id="PS50110">
    <property type="entry name" value="RESPONSE_REGULATORY"/>
    <property type="match status" value="1"/>
</dbReference>
<dbReference type="SMART" id="SM00421">
    <property type="entry name" value="HTH_LUXR"/>
    <property type="match status" value="1"/>
</dbReference>
<dbReference type="PROSITE" id="PS00622">
    <property type="entry name" value="HTH_LUXR_1"/>
    <property type="match status" value="1"/>
</dbReference>
<evidence type="ECO:0000313" key="8">
    <source>
        <dbReference type="EMBL" id="AXJ04254.1"/>
    </source>
</evidence>
<dbReference type="InterPro" id="IPR016032">
    <property type="entry name" value="Sig_transdc_resp-reg_C-effctor"/>
</dbReference>
<dbReference type="InterPro" id="IPR039420">
    <property type="entry name" value="WalR-like"/>
</dbReference>
<feature type="modified residue" description="4-aspartylphosphate" evidence="5">
    <location>
        <position position="53"/>
    </location>
</feature>